<dbReference type="EMBL" id="GL573399">
    <property type="protein sequence ID" value="ELR05659.1"/>
    <property type="molecule type" value="Genomic_DNA"/>
</dbReference>
<protein>
    <submittedName>
        <fullName evidence="2">Uncharacterized protein</fullName>
    </submittedName>
</protein>
<dbReference type="OrthoDB" id="3438376at2759"/>
<evidence type="ECO:0000313" key="3">
    <source>
        <dbReference type="Proteomes" id="UP000011064"/>
    </source>
</evidence>
<dbReference type="STRING" id="658429.L8FYP2"/>
<dbReference type="HOGENOM" id="CLU_026106_0_0_1"/>
<proteinExistence type="predicted"/>
<dbReference type="InParanoid" id="L8FYP2"/>
<reference evidence="3" key="1">
    <citation type="submission" date="2010-09" db="EMBL/GenBank/DDBJ databases">
        <title>The genome sequence of Geomyces destructans 20631-21.</title>
        <authorList>
            <consortium name="The Broad Institute Genome Sequencing Platform"/>
            <person name="Cuomo C.A."/>
            <person name="Blehert D.S."/>
            <person name="Lorch J.M."/>
            <person name="Young S.K."/>
            <person name="Zeng Q."/>
            <person name="Gargeya S."/>
            <person name="Fitzgerald M."/>
            <person name="Haas B."/>
            <person name="Abouelleil A."/>
            <person name="Alvarado L."/>
            <person name="Arachchi H.M."/>
            <person name="Berlin A."/>
            <person name="Brown A."/>
            <person name="Chapman S.B."/>
            <person name="Chen Z."/>
            <person name="Dunbar C."/>
            <person name="Freedman E."/>
            <person name="Gearin G."/>
            <person name="Gellesch M."/>
            <person name="Goldberg J."/>
            <person name="Griggs A."/>
            <person name="Gujja S."/>
            <person name="Heiman D."/>
            <person name="Howarth C."/>
            <person name="Larson L."/>
            <person name="Lui A."/>
            <person name="MacDonald P.J.P."/>
            <person name="Montmayeur A."/>
            <person name="Murphy C."/>
            <person name="Neiman D."/>
            <person name="Pearson M."/>
            <person name="Priest M."/>
            <person name="Roberts A."/>
            <person name="Saif S."/>
            <person name="Shea T."/>
            <person name="Shenoy N."/>
            <person name="Sisk P."/>
            <person name="Stolte C."/>
            <person name="Sykes S."/>
            <person name="Wortman J."/>
            <person name="Nusbaum C."/>
            <person name="Birren B."/>
        </authorList>
    </citation>
    <scope>NUCLEOTIDE SEQUENCE [LARGE SCALE GENOMIC DNA]</scope>
    <source>
        <strain evidence="3">ATCC MYA-4855 / 20631-21</strain>
    </source>
</reference>
<feature type="region of interest" description="Disordered" evidence="1">
    <location>
        <begin position="615"/>
        <end position="677"/>
    </location>
</feature>
<gene>
    <name evidence="2" type="ORF">GMDG_07502</name>
</gene>
<keyword evidence="3" id="KW-1185">Reference proteome</keyword>
<feature type="region of interest" description="Disordered" evidence="1">
    <location>
        <begin position="338"/>
        <end position="365"/>
    </location>
</feature>
<accession>L8FYP2</accession>
<feature type="region of interest" description="Disordered" evidence="1">
    <location>
        <begin position="423"/>
        <end position="480"/>
    </location>
</feature>
<evidence type="ECO:0000313" key="2">
    <source>
        <dbReference type="EMBL" id="ELR05659.1"/>
    </source>
</evidence>
<evidence type="ECO:0000256" key="1">
    <source>
        <dbReference type="SAM" id="MobiDB-lite"/>
    </source>
</evidence>
<feature type="compositionally biased region" description="Acidic residues" evidence="1">
    <location>
        <begin position="448"/>
        <end position="462"/>
    </location>
</feature>
<dbReference type="Proteomes" id="UP000011064">
    <property type="component" value="Unassembled WGS sequence"/>
</dbReference>
<feature type="compositionally biased region" description="Acidic residues" evidence="1">
    <location>
        <begin position="393"/>
        <end position="410"/>
    </location>
</feature>
<dbReference type="AlphaFoldDB" id="L8FYP2"/>
<feature type="region of interest" description="Disordered" evidence="1">
    <location>
        <begin position="377"/>
        <end position="410"/>
    </location>
</feature>
<organism evidence="2 3">
    <name type="scientific">Pseudogymnoascus destructans (strain ATCC MYA-4855 / 20631-21)</name>
    <name type="common">Bat white-nose syndrome fungus</name>
    <name type="synonym">Geomyces destructans</name>
    <dbReference type="NCBI Taxonomy" id="658429"/>
    <lineage>
        <taxon>Eukaryota</taxon>
        <taxon>Fungi</taxon>
        <taxon>Dikarya</taxon>
        <taxon>Ascomycota</taxon>
        <taxon>Pezizomycotina</taxon>
        <taxon>Leotiomycetes</taxon>
        <taxon>Thelebolales</taxon>
        <taxon>Thelebolaceae</taxon>
        <taxon>Pseudogymnoascus</taxon>
    </lineage>
</organism>
<sequence>MGPLFLPLEGESAGDLKCGDASGHTCRRTQPVAKIPRVGSVWDAPPLRYSIGHLRGIGVHAATLVLVGEAVEPGNLRTVMLQLVDYAWGHSCARRRDFLLWCILDRKMARGAARCDQNLHMSLSIHCLQLVKYFKSILTPSTWPLLSPMNMCPRVLGVRKLAASLSQQSSILNDHAPAKQMGIALDALLPAVGAASNDNGSGMPGNQVETSIAYFDNFGDYNDHYLPTIEELLHTHLQKAGSGVEEECLEDARSIDQNTSALNVSSSGDRGNPIKLRDDELCASEDEINWENMNGDQEILGRAKIVLNPSHSMRPLSEPLHGRIDTEDPFTACAACAESETTKPLSARHRKQSPRRPRSSQHGQLIHEDCAYCRQATPEFDNPTSEEMQQQQQDEEENINSYDDDGLQQSDEDTARVAPITELADELPPPSPSLYPSQEQATSNSDNCSDDEPSTAEAESDDSDRRRYPTKRKRKGPVGSHIIMAAASSANHPNTLPLLTEVTFRLHSPNYYSFSAFFRDDCHEPQFSFAQLSKLIEGVGHSGNIEDLTIKPLKQHSFLVTGFSRLTPSCQSQSGKSIINACPIPLGARRSRLDEGSGASAFLYQRRGTSTYIVYSGSGDSSSEDELGRSDTRKYSQWSASRSSDVDDFDDRDPYTSGDGDAYSSEDNVKYSEWSSL</sequence>
<dbReference type="VEuPathDB" id="FungiDB:GMDG_07502"/>
<feature type="compositionally biased region" description="Basic residues" evidence="1">
    <location>
        <begin position="346"/>
        <end position="359"/>
    </location>
</feature>
<feature type="compositionally biased region" description="Polar residues" evidence="1">
    <location>
        <begin position="438"/>
        <end position="447"/>
    </location>
</feature>
<name>L8FYP2_PSED2</name>